<dbReference type="InterPro" id="IPR016185">
    <property type="entry name" value="PreATP-grasp_dom_sf"/>
</dbReference>
<evidence type="ECO:0000313" key="7">
    <source>
        <dbReference type="EMBL" id="SFF41156.1"/>
    </source>
</evidence>
<gene>
    <name evidence="7" type="ORF">SAMN04488541_10325</name>
</gene>
<keyword evidence="5" id="KW-0460">Magnesium</keyword>
<name>A0A1I2IJY5_9BACT</name>
<dbReference type="EMBL" id="FONY01000032">
    <property type="protein sequence ID" value="SFF41156.1"/>
    <property type="molecule type" value="Genomic_DNA"/>
</dbReference>
<dbReference type="InterPro" id="IPR005494">
    <property type="entry name" value="GSPS_pre-ATP-grasp-like_dom"/>
</dbReference>
<evidence type="ECO:0000256" key="4">
    <source>
        <dbReference type="ARBA" id="ARBA00022840"/>
    </source>
</evidence>
<dbReference type="Pfam" id="PF03738">
    <property type="entry name" value="GSP_synth"/>
    <property type="match status" value="1"/>
</dbReference>
<dbReference type="GO" id="GO:0046872">
    <property type="term" value="F:metal ion binding"/>
    <property type="evidence" value="ECO:0007669"/>
    <property type="project" value="UniProtKB-KW"/>
</dbReference>
<organism evidence="7 8">
    <name type="scientific">Thermoflexibacter ruber</name>
    <dbReference type="NCBI Taxonomy" id="1003"/>
    <lineage>
        <taxon>Bacteria</taxon>
        <taxon>Pseudomonadati</taxon>
        <taxon>Bacteroidota</taxon>
        <taxon>Cytophagia</taxon>
        <taxon>Cytophagales</taxon>
        <taxon>Thermoflexibacteraceae</taxon>
        <taxon>Thermoflexibacter</taxon>
    </lineage>
</organism>
<dbReference type="SUPFAM" id="SSF52440">
    <property type="entry name" value="PreATP-grasp domain"/>
    <property type="match status" value="1"/>
</dbReference>
<evidence type="ECO:0000256" key="2">
    <source>
        <dbReference type="ARBA" id="ARBA00022723"/>
    </source>
</evidence>
<dbReference type="Gene3D" id="3.30.1490.330">
    <property type="match status" value="1"/>
</dbReference>
<dbReference type="AlphaFoldDB" id="A0A1I2IJY5"/>
<protein>
    <submittedName>
        <fullName evidence="7">Glutathionylspermidine synthase preATP-grasp</fullName>
    </submittedName>
</protein>
<evidence type="ECO:0000256" key="5">
    <source>
        <dbReference type="ARBA" id="ARBA00022842"/>
    </source>
</evidence>
<evidence type="ECO:0000259" key="6">
    <source>
        <dbReference type="Pfam" id="PF03738"/>
    </source>
</evidence>
<dbReference type="RefSeq" id="WP_091548526.1">
    <property type="nucleotide sequence ID" value="NZ_FONY01000032.1"/>
</dbReference>
<evidence type="ECO:0000256" key="1">
    <source>
        <dbReference type="ARBA" id="ARBA00022598"/>
    </source>
</evidence>
<dbReference type="Proteomes" id="UP000199513">
    <property type="component" value="Unassembled WGS sequence"/>
</dbReference>
<reference evidence="7 8" key="1">
    <citation type="submission" date="2016-10" db="EMBL/GenBank/DDBJ databases">
        <authorList>
            <person name="de Groot N.N."/>
        </authorList>
    </citation>
    <scope>NUCLEOTIDE SEQUENCE [LARGE SCALE GENOMIC DNA]</scope>
    <source>
        <strain>GEY</strain>
        <strain evidence="8">DSM 9560</strain>
    </source>
</reference>
<keyword evidence="4" id="KW-0067">ATP-binding</keyword>
<dbReference type="SUPFAM" id="SSF56059">
    <property type="entry name" value="Glutathione synthetase ATP-binding domain-like"/>
    <property type="match status" value="1"/>
</dbReference>
<dbReference type="OrthoDB" id="9765517at2"/>
<keyword evidence="8" id="KW-1185">Reference proteome</keyword>
<feature type="domain" description="Glutathionylspermidine synthase pre-ATP-grasp-like" evidence="6">
    <location>
        <begin position="12"/>
        <end position="389"/>
    </location>
</feature>
<proteinExistence type="predicted"/>
<dbReference type="GO" id="GO:0005524">
    <property type="term" value="F:ATP binding"/>
    <property type="evidence" value="ECO:0007669"/>
    <property type="project" value="UniProtKB-KW"/>
</dbReference>
<keyword evidence="2" id="KW-0479">Metal-binding</keyword>
<evidence type="ECO:0000313" key="8">
    <source>
        <dbReference type="Proteomes" id="UP000199513"/>
    </source>
</evidence>
<keyword evidence="3" id="KW-0547">Nucleotide-binding</keyword>
<dbReference type="GO" id="GO:0016874">
    <property type="term" value="F:ligase activity"/>
    <property type="evidence" value="ECO:0007669"/>
    <property type="project" value="UniProtKB-KW"/>
</dbReference>
<evidence type="ECO:0000256" key="3">
    <source>
        <dbReference type="ARBA" id="ARBA00022741"/>
    </source>
</evidence>
<accession>A0A1I2IJY5</accession>
<keyword evidence="1" id="KW-0436">Ligase</keyword>
<dbReference type="STRING" id="1003.SAMN04488541_10325"/>
<sequence length="390" mass="45118">MIKLKSLWKSPENQIHALGWGWMMGFDTLQYITGDIVQITEQEAEAYAAAANELYEMYIQAAQYVIDNNLFNQLAIPLNMVEQIKYTWESDRHLHLYGRFDFSGGTDGHPIKLIEFNSDTATCIPETAVIQWAHLKANQLDESLQFNSLYELLKENFARLRELNEDLAPTLLISTMKDFPEDDTNVEVLGEAAKEAGFEVDYCHVENVHFSAEEGIFIRNDFDEYFKFNFWFKLVPWEYIAYDEPELMEILNQIVMNHKAIVVNPAYNLLFQSKGILKILWDLYPKHPLLLETSDKPLKNKEYYVEKVLFGREGANVKILDKNAQTMLAKEGDYGGYPKIYQEYVDFLRDYQGNCYQAGVFFAYEAAALGFRRGGRIIDNTAQFTGHIIS</sequence>